<dbReference type="AlphaFoldDB" id="A0AAV5TCR8"/>
<comment type="caution">
    <text evidence="1">The sequence shown here is derived from an EMBL/GenBank/DDBJ whole genome shotgun (WGS) entry which is preliminary data.</text>
</comment>
<gene>
    <name evidence="1" type="ORF">PENTCL1PPCAC_11581</name>
</gene>
<protein>
    <submittedName>
        <fullName evidence="1">Uncharacterized protein</fullName>
    </submittedName>
</protein>
<keyword evidence="2" id="KW-1185">Reference proteome</keyword>
<name>A0AAV5TCR8_9BILA</name>
<evidence type="ECO:0000313" key="2">
    <source>
        <dbReference type="Proteomes" id="UP001432027"/>
    </source>
</evidence>
<reference evidence="1" key="1">
    <citation type="submission" date="2023-10" db="EMBL/GenBank/DDBJ databases">
        <title>Genome assembly of Pristionchus species.</title>
        <authorList>
            <person name="Yoshida K."/>
            <person name="Sommer R.J."/>
        </authorList>
    </citation>
    <scope>NUCLEOTIDE SEQUENCE</scope>
    <source>
        <strain evidence="1">RS0144</strain>
    </source>
</reference>
<organism evidence="1 2">
    <name type="scientific">Pristionchus entomophagus</name>
    <dbReference type="NCBI Taxonomy" id="358040"/>
    <lineage>
        <taxon>Eukaryota</taxon>
        <taxon>Metazoa</taxon>
        <taxon>Ecdysozoa</taxon>
        <taxon>Nematoda</taxon>
        <taxon>Chromadorea</taxon>
        <taxon>Rhabditida</taxon>
        <taxon>Rhabditina</taxon>
        <taxon>Diplogasteromorpha</taxon>
        <taxon>Diplogasteroidea</taxon>
        <taxon>Neodiplogasteridae</taxon>
        <taxon>Pristionchus</taxon>
    </lineage>
</organism>
<sequence length="133" mass="15131">MYKRYGGEHGVYWRSSQVRTQMKTLRKAEKTTVELRFGFVGLKDESDVVSLEEDSSNLVTALRLHVHLFSLVQHDVHVLVESYDVSLNAVGGVLIQPYLDSCPVLQVSEDEVDGLDHHLLHFSSASRHNWKIV</sequence>
<proteinExistence type="predicted"/>
<accession>A0AAV5TCR8</accession>
<evidence type="ECO:0000313" key="1">
    <source>
        <dbReference type="EMBL" id="GMS89406.1"/>
    </source>
</evidence>
<dbReference type="EMBL" id="BTSX01000003">
    <property type="protein sequence ID" value="GMS89406.1"/>
    <property type="molecule type" value="Genomic_DNA"/>
</dbReference>
<dbReference type="Proteomes" id="UP001432027">
    <property type="component" value="Unassembled WGS sequence"/>
</dbReference>